<keyword evidence="1" id="KW-0812">Transmembrane</keyword>
<sequence>MTESSQACDEPQPKPGLLDYLSGLALGLLVGGIVGLSVSQLAGEFLAGLIALLAAFFGLGGKLPLQSSVPNVRLLAFCIGFVIGLPSGIVTRTHAWLAPSFKQTVESYTLSSGDQARAIELAIFEKTGLRTGSLSSTPEPEDIRPETRGIAFSAATSAQCNALLESAHASPQLRLQAMAKFQDPWQRAGSFGLSLSDSDQAKFADYIYDVFCEDVS</sequence>
<name>F7ZCV6_ROSLO</name>
<keyword evidence="1" id="KW-0472">Membrane</keyword>
<dbReference type="AlphaFoldDB" id="F7ZCV6"/>
<protein>
    <recommendedName>
        <fullName evidence="4">Transmembrane protein</fullName>
    </recommendedName>
</protein>
<evidence type="ECO:0000313" key="3">
    <source>
        <dbReference type="Proteomes" id="UP000001353"/>
    </source>
</evidence>
<dbReference type="eggNOG" id="ENOG5033507">
    <property type="taxonomic scope" value="Bacteria"/>
</dbReference>
<organism evidence="2 3">
    <name type="scientific">Roseobacter litoralis (strain ATCC 49566 / DSM 6996 / JCM 21268 / NBRC 15278 / OCh 149)</name>
    <dbReference type="NCBI Taxonomy" id="391595"/>
    <lineage>
        <taxon>Bacteria</taxon>
        <taxon>Pseudomonadati</taxon>
        <taxon>Pseudomonadota</taxon>
        <taxon>Alphaproteobacteria</taxon>
        <taxon>Rhodobacterales</taxon>
        <taxon>Roseobacteraceae</taxon>
        <taxon>Roseobacter</taxon>
    </lineage>
</organism>
<evidence type="ECO:0008006" key="4">
    <source>
        <dbReference type="Google" id="ProtNLM"/>
    </source>
</evidence>
<dbReference type="KEGG" id="rli:RLO149_c038060"/>
<gene>
    <name evidence="2" type="ordered locus">RLO149_c038060</name>
</gene>
<feature type="transmembrane region" description="Helical" evidence="1">
    <location>
        <begin position="45"/>
        <end position="65"/>
    </location>
</feature>
<dbReference type="RefSeq" id="WP_013963599.1">
    <property type="nucleotide sequence ID" value="NC_015730.1"/>
</dbReference>
<dbReference type="EMBL" id="CP002623">
    <property type="protein sequence ID" value="AEI95717.1"/>
    <property type="molecule type" value="Genomic_DNA"/>
</dbReference>
<dbReference type="HOGENOM" id="CLU_1276811_0_0_5"/>
<keyword evidence="3" id="KW-1185">Reference proteome</keyword>
<dbReference type="Proteomes" id="UP000001353">
    <property type="component" value="Chromosome"/>
</dbReference>
<accession>F7ZCV6</accession>
<reference evidence="2 3" key="1">
    <citation type="journal article" date="2011" name="BMC Genomics">
        <title>Comparative genome analysis and genome-guided physiological analysis of Roseobacter litoralis.</title>
        <authorList>
            <person name="Kalhoefer D."/>
            <person name="Thole S."/>
            <person name="Voget S."/>
            <person name="Lehmann R."/>
            <person name="Liesegang H."/>
            <person name="Wollher A."/>
            <person name="Daniel R."/>
            <person name="Simon M."/>
            <person name="Brinkhoff T."/>
        </authorList>
    </citation>
    <scope>NUCLEOTIDE SEQUENCE [LARGE SCALE GENOMIC DNA]</scope>
    <source>
        <strain evidence="3">ATCC 49566 / DSM 6996 / JCM 21268 / NBRC 15278 / OCh 149</strain>
    </source>
</reference>
<proteinExistence type="predicted"/>
<keyword evidence="1" id="KW-1133">Transmembrane helix</keyword>
<feature type="transmembrane region" description="Helical" evidence="1">
    <location>
        <begin position="20"/>
        <end position="38"/>
    </location>
</feature>
<dbReference type="STRING" id="391595.RLO149_c038060"/>
<evidence type="ECO:0000256" key="1">
    <source>
        <dbReference type="SAM" id="Phobius"/>
    </source>
</evidence>
<evidence type="ECO:0000313" key="2">
    <source>
        <dbReference type="EMBL" id="AEI95717.1"/>
    </source>
</evidence>
<feature type="transmembrane region" description="Helical" evidence="1">
    <location>
        <begin position="71"/>
        <end position="90"/>
    </location>
</feature>